<protein>
    <submittedName>
        <fullName evidence="1">Uncharacterized protein</fullName>
    </submittedName>
</protein>
<reference evidence="1" key="1">
    <citation type="journal article" date="2014" name="Front. Microbiol.">
        <title>High frequency of phylogenetically diverse reductive dehalogenase-homologous genes in deep subseafloor sedimentary metagenomes.</title>
        <authorList>
            <person name="Kawai M."/>
            <person name="Futagami T."/>
            <person name="Toyoda A."/>
            <person name="Takaki Y."/>
            <person name="Nishi S."/>
            <person name="Hori S."/>
            <person name="Arai W."/>
            <person name="Tsubouchi T."/>
            <person name="Morono Y."/>
            <person name="Uchiyama I."/>
            <person name="Ito T."/>
            <person name="Fujiyama A."/>
            <person name="Inagaki F."/>
            <person name="Takami H."/>
        </authorList>
    </citation>
    <scope>NUCLEOTIDE SEQUENCE</scope>
    <source>
        <strain evidence="1">Expedition CK06-06</strain>
    </source>
</reference>
<name>X0SD06_9ZZZZ</name>
<organism evidence="1">
    <name type="scientific">marine sediment metagenome</name>
    <dbReference type="NCBI Taxonomy" id="412755"/>
    <lineage>
        <taxon>unclassified sequences</taxon>
        <taxon>metagenomes</taxon>
        <taxon>ecological metagenomes</taxon>
    </lineage>
</organism>
<dbReference type="AlphaFoldDB" id="X0SD06"/>
<dbReference type="EMBL" id="BARS01001957">
    <property type="protein sequence ID" value="GAF78904.1"/>
    <property type="molecule type" value="Genomic_DNA"/>
</dbReference>
<proteinExistence type="predicted"/>
<comment type="caution">
    <text evidence="1">The sequence shown here is derived from an EMBL/GenBank/DDBJ whole genome shotgun (WGS) entry which is preliminary data.</text>
</comment>
<evidence type="ECO:0000313" key="1">
    <source>
        <dbReference type="EMBL" id="GAF78904.1"/>
    </source>
</evidence>
<gene>
    <name evidence="1" type="ORF">S01H1_03619</name>
</gene>
<accession>X0SD06</accession>
<sequence length="132" mass="15054">MSKIIYLAIKDKCKHKHKVSLVTDADCTHLLDLPCIIYPYTTESGRTIVKVRVTPKLEQVLQDLCDGYEIDKKPLTKKAFKELKMGNIFIGYTRESVIEKFPEMAGNKEIDNGDGSTTVVPLFPNKKWSFED</sequence>